<accession>A0A4C1TP76</accession>
<name>A0A4C1TP76_EUMVA</name>
<reference evidence="1 2" key="1">
    <citation type="journal article" date="2019" name="Commun. Biol.">
        <title>The bagworm genome reveals a unique fibroin gene that provides high tensile strength.</title>
        <authorList>
            <person name="Kono N."/>
            <person name="Nakamura H."/>
            <person name="Ohtoshi R."/>
            <person name="Tomita M."/>
            <person name="Numata K."/>
            <person name="Arakawa K."/>
        </authorList>
    </citation>
    <scope>NUCLEOTIDE SEQUENCE [LARGE SCALE GENOMIC DNA]</scope>
</reference>
<gene>
    <name evidence="1" type="ORF">EVAR_93951_1</name>
</gene>
<comment type="caution">
    <text evidence="1">The sequence shown here is derived from an EMBL/GenBank/DDBJ whole genome shotgun (WGS) entry which is preliminary data.</text>
</comment>
<proteinExistence type="predicted"/>
<evidence type="ECO:0000313" key="2">
    <source>
        <dbReference type="Proteomes" id="UP000299102"/>
    </source>
</evidence>
<evidence type="ECO:0000313" key="1">
    <source>
        <dbReference type="EMBL" id="GBP15769.1"/>
    </source>
</evidence>
<protein>
    <submittedName>
        <fullName evidence="1">Uncharacterized protein</fullName>
    </submittedName>
</protein>
<dbReference type="AlphaFoldDB" id="A0A4C1TP76"/>
<sequence>MRARAPSPRAGRPAFARALKAGCTRCGPPPPPLASYATAVSRSPLSHFAPQSPTAVINTLPVLKYFKGLTGKLVLKAQRTTTFFVWMSATQLLARYRPRQKGLEQCAEVATIRVARVNL</sequence>
<keyword evidence="2" id="KW-1185">Reference proteome</keyword>
<dbReference type="EMBL" id="BGZK01000074">
    <property type="protein sequence ID" value="GBP15769.1"/>
    <property type="molecule type" value="Genomic_DNA"/>
</dbReference>
<dbReference type="Proteomes" id="UP000299102">
    <property type="component" value="Unassembled WGS sequence"/>
</dbReference>
<organism evidence="1 2">
    <name type="scientific">Eumeta variegata</name>
    <name type="common">Bagworm moth</name>
    <name type="synonym">Eumeta japonica</name>
    <dbReference type="NCBI Taxonomy" id="151549"/>
    <lineage>
        <taxon>Eukaryota</taxon>
        <taxon>Metazoa</taxon>
        <taxon>Ecdysozoa</taxon>
        <taxon>Arthropoda</taxon>
        <taxon>Hexapoda</taxon>
        <taxon>Insecta</taxon>
        <taxon>Pterygota</taxon>
        <taxon>Neoptera</taxon>
        <taxon>Endopterygota</taxon>
        <taxon>Lepidoptera</taxon>
        <taxon>Glossata</taxon>
        <taxon>Ditrysia</taxon>
        <taxon>Tineoidea</taxon>
        <taxon>Psychidae</taxon>
        <taxon>Oiketicinae</taxon>
        <taxon>Eumeta</taxon>
    </lineage>
</organism>